<evidence type="ECO:0000256" key="3">
    <source>
        <dbReference type="ARBA" id="ARBA00023125"/>
    </source>
</evidence>
<evidence type="ECO:0000313" key="7">
    <source>
        <dbReference type="EMBL" id="AOX16768.1"/>
    </source>
</evidence>
<dbReference type="PANTHER" id="PTHR30419:SF8">
    <property type="entry name" value="NITROGEN ASSIMILATION TRANSCRIPTIONAL ACTIVATOR-RELATED"/>
    <property type="match status" value="1"/>
</dbReference>
<dbReference type="Pfam" id="PF03466">
    <property type="entry name" value="LysR_substrate"/>
    <property type="match status" value="1"/>
</dbReference>
<dbReference type="InterPro" id="IPR036388">
    <property type="entry name" value="WH-like_DNA-bd_sf"/>
</dbReference>
<reference evidence="7 8" key="1">
    <citation type="journal article" date="2016" name="Microb. Cell Fact.">
        <title>Dissection of exopolysaccharide biosynthesis in Kozakia baliensis.</title>
        <authorList>
            <person name="Brandt J.U."/>
            <person name="Jakob F."/>
            <person name="Behr J."/>
            <person name="Geissler A.J."/>
            <person name="Vogel R.F."/>
        </authorList>
    </citation>
    <scope>NUCLEOTIDE SEQUENCE [LARGE SCALE GENOMIC DNA]</scope>
    <source>
        <strain evidence="7 8">DSM 14400</strain>
    </source>
</reference>
<organism evidence="7 8">
    <name type="scientific">Kozakia baliensis</name>
    <dbReference type="NCBI Taxonomy" id="153496"/>
    <lineage>
        <taxon>Bacteria</taxon>
        <taxon>Pseudomonadati</taxon>
        <taxon>Pseudomonadota</taxon>
        <taxon>Alphaproteobacteria</taxon>
        <taxon>Acetobacterales</taxon>
        <taxon>Acetobacteraceae</taxon>
        <taxon>Kozakia</taxon>
    </lineage>
</organism>
<dbReference type="eggNOG" id="COG0583">
    <property type="taxonomic scope" value="Bacteria"/>
</dbReference>
<dbReference type="KEGG" id="kba:A0U89_06060"/>
<dbReference type="Pfam" id="PF00126">
    <property type="entry name" value="HTH_1"/>
    <property type="match status" value="1"/>
</dbReference>
<keyword evidence="4" id="KW-0804">Transcription</keyword>
<dbReference type="InterPro" id="IPR050950">
    <property type="entry name" value="HTH-type_LysR_regulators"/>
</dbReference>
<dbReference type="Gene3D" id="3.40.190.290">
    <property type="match status" value="1"/>
</dbReference>
<dbReference type="InterPro" id="IPR000847">
    <property type="entry name" value="LysR_HTH_N"/>
</dbReference>
<evidence type="ECO:0000256" key="5">
    <source>
        <dbReference type="SAM" id="MobiDB-lite"/>
    </source>
</evidence>
<evidence type="ECO:0000256" key="1">
    <source>
        <dbReference type="ARBA" id="ARBA00009437"/>
    </source>
</evidence>
<feature type="region of interest" description="Disordered" evidence="5">
    <location>
        <begin position="31"/>
        <end position="51"/>
    </location>
</feature>
<evidence type="ECO:0000256" key="4">
    <source>
        <dbReference type="ARBA" id="ARBA00023163"/>
    </source>
</evidence>
<dbReference type="InterPro" id="IPR036390">
    <property type="entry name" value="WH_DNA-bd_sf"/>
</dbReference>
<keyword evidence="3" id="KW-0238">DNA-binding</keyword>
<protein>
    <recommendedName>
        <fullName evidence="6">HTH lysR-type domain-containing protein</fullName>
    </recommendedName>
</protein>
<evidence type="ECO:0000256" key="2">
    <source>
        <dbReference type="ARBA" id="ARBA00023015"/>
    </source>
</evidence>
<dbReference type="SUPFAM" id="SSF46785">
    <property type="entry name" value="Winged helix' DNA-binding domain"/>
    <property type="match status" value="1"/>
</dbReference>
<name>A0A1D8USZ5_9PROT</name>
<sequence>MHRFVIAIILRFLNLTRRILAMNVLSSAFATRSHDAPHKTPEPPMSRAPAMSGQAPLLNRLKLRHLRLILELEATNNLHRAAERMNLSQPSISKLLQEVEHALHVPLFERSSQGVFPTAFGALAARHARLMLNDLTRLQRDMDSMRTGTYGTVRIGSIVAALPELVSPVLAHIADTTPGLNVSLSVDTSDALLLALEAGRIDFMIGRTLGIHRPMTLSCTELAQEPLCVVAGQKNTIEDNGNLTLKDIAQERWILQTAPSPMRHAIEAAFTLAYLPFPPHPVEASSMFATIDLLQHSKMLAVIPCSVSRNYEDKGILRRLSVPIPSLLGSYSAITAQERPLTPASSFIYDLILSEAIKKSDRLVQTCS</sequence>
<feature type="domain" description="HTH lysR-type" evidence="6">
    <location>
        <begin position="61"/>
        <end position="118"/>
    </location>
</feature>
<dbReference type="SUPFAM" id="SSF53850">
    <property type="entry name" value="Periplasmic binding protein-like II"/>
    <property type="match status" value="1"/>
</dbReference>
<dbReference type="GO" id="GO:0003700">
    <property type="term" value="F:DNA-binding transcription factor activity"/>
    <property type="evidence" value="ECO:0007669"/>
    <property type="project" value="InterPro"/>
</dbReference>
<dbReference type="InterPro" id="IPR005119">
    <property type="entry name" value="LysR_subst-bd"/>
</dbReference>
<evidence type="ECO:0000313" key="8">
    <source>
        <dbReference type="Proteomes" id="UP000179145"/>
    </source>
</evidence>
<dbReference type="PANTHER" id="PTHR30419">
    <property type="entry name" value="HTH-TYPE TRANSCRIPTIONAL REGULATOR YBHD"/>
    <property type="match status" value="1"/>
</dbReference>
<evidence type="ECO:0000259" key="6">
    <source>
        <dbReference type="PROSITE" id="PS50931"/>
    </source>
</evidence>
<dbReference type="PRINTS" id="PR00039">
    <property type="entry name" value="HTHLYSR"/>
</dbReference>
<dbReference type="PROSITE" id="PS50931">
    <property type="entry name" value="HTH_LYSR"/>
    <property type="match status" value="1"/>
</dbReference>
<comment type="similarity">
    <text evidence="1">Belongs to the LysR transcriptional regulatory family.</text>
</comment>
<dbReference type="Proteomes" id="UP000179145">
    <property type="component" value="Chromosome"/>
</dbReference>
<keyword evidence="8" id="KW-1185">Reference proteome</keyword>
<dbReference type="Gene3D" id="1.10.10.10">
    <property type="entry name" value="Winged helix-like DNA-binding domain superfamily/Winged helix DNA-binding domain"/>
    <property type="match status" value="1"/>
</dbReference>
<keyword evidence="2" id="KW-0805">Transcription regulation</keyword>
<dbReference type="AlphaFoldDB" id="A0A1D8USZ5"/>
<proteinExistence type="inferred from homology"/>
<feature type="compositionally biased region" description="Basic and acidic residues" evidence="5">
    <location>
        <begin position="32"/>
        <end position="41"/>
    </location>
</feature>
<dbReference type="STRING" id="153496.A0U89_06060"/>
<accession>A0A1D8USZ5</accession>
<gene>
    <name evidence="7" type="ORF">A0U89_06060</name>
</gene>
<dbReference type="EMBL" id="CP014674">
    <property type="protein sequence ID" value="AOX16768.1"/>
    <property type="molecule type" value="Genomic_DNA"/>
</dbReference>
<dbReference type="GO" id="GO:0003677">
    <property type="term" value="F:DNA binding"/>
    <property type="evidence" value="ECO:0007669"/>
    <property type="project" value="UniProtKB-KW"/>
</dbReference>
<dbReference type="GO" id="GO:0005829">
    <property type="term" value="C:cytosol"/>
    <property type="evidence" value="ECO:0007669"/>
    <property type="project" value="TreeGrafter"/>
</dbReference>